<dbReference type="AlphaFoldDB" id="A0A8H7UDB3"/>
<keyword evidence="3" id="KW-1185">Reference proteome</keyword>
<dbReference type="EMBL" id="JAEPQZ010000011">
    <property type="protein sequence ID" value="KAG2175733.1"/>
    <property type="molecule type" value="Genomic_DNA"/>
</dbReference>
<feature type="region of interest" description="Disordered" evidence="1">
    <location>
        <begin position="1"/>
        <end position="105"/>
    </location>
</feature>
<protein>
    <submittedName>
        <fullName evidence="2">Uncharacterized protein</fullName>
    </submittedName>
</protein>
<gene>
    <name evidence="2" type="ORF">INT43_001380</name>
</gene>
<feature type="compositionally biased region" description="Low complexity" evidence="1">
    <location>
        <begin position="49"/>
        <end position="87"/>
    </location>
</feature>
<evidence type="ECO:0000313" key="2">
    <source>
        <dbReference type="EMBL" id="KAG2175733.1"/>
    </source>
</evidence>
<dbReference type="Proteomes" id="UP000654370">
    <property type="component" value="Unassembled WGS sequence"/>
</dbReference>
<sequence>MFDSKKSTKSNSLFGKSKSDNKVHILPTKSSKSTTSKNPFKSNKKERTLSNPFNKSSSKKSSNPFSSSSKKSNNPLSSSSKKSNSFKDMFNNNGKSKRRSGILSK</sequence>
<organism evidence="2 3">
    <name type="scientific">Mortierella isabellina</name>
    <name type="common">Filamentous fungus</name>
    <name type="synonym">Umbelopsis isabellina</name>
    <dbReference type="NCBI Taxonomy" id="91625"/>
    <lineage>
        <taxon>Eukaryota</taxon>
        <taxon>Fungi</taxon>
        <taxon>Fungi incertae sedis</taxon>
        <taxon>Mucoromycota</taxon>
        <taxon>Mucoromycotina</taxon>
        <taxon>Umbelopsidomycetes</taxon>
        <taxon>Umbelopsidales</taxon>
        <taxon>Umbelopsidaceae</taxon>
        <taxon>Umbelopsis</taxon>
    </lineage>
</organism>
<evidence type="ECO:0000313" key="3">
    <source>
        <dbReference type="Proteomes" id="UP000654370"/>
    </source>
</evidence>
<feature type="compositionally biased region" description="Low complexity" evidence="1">
    <location>
        <begin position="27"/>
        <end position="41"/>
    </location>
</feature>
<comment type="caution">
    <text evidence="2">The sequence shown here is derived from an EMBL/GenBank/DDBJ whole genome shotgun (WGS) entry which is preliminary data.</text>
</comment>
<accession>A0A8H7UDB3</accession>
<proteinExistence type="predicted"/>
<name>A0A8H7UDB3_MORIS</name>
<evidence type="ECO:0000256" key="1">
    <source>
        <dbReference type="SAM" id="MobiDB-lite"/>
    </source>
</evidence>
<reference evidence="2" key="1">
    <citation type="submission" date="2020-12" db="EMBL/GenBank/DDBJ databases">
        <title>Metabolic potential, ecology and presence of endohyphal bacteria is reflected in genomic diversity of Mucoromycotina.</title>
        <authorList>
            <person name="Muszewska A."/>
            <person name="Okrasinska A."/>
            <person name="Steczkiewicz K."/>
            <person name="Drgas O."/>
            <person name="Orlowska M."/>
            <person name="Perlinska-Lenart U."/>
            <person name="Aleksandrzak-Piekarczyk T."/>
            <person name="Szatraj K."/>
            <person name="Zielenkiewicz U."/>
            <person name="Pilsyk S."/>
            <person name="Malc E."/>
            <person name="Mieczkowski P."/>
            <person name="Kruszewska J.S."/>
            <person name="Biernat P."/>
            <person name="Pawlowska J."/>
        </authorList>
    </citation>
    <scope>NUCLEOTIDE SEQUENCE</scope>
    <source>
        <strain evidence="2">WA0000067209</strain>
    </source>
</reference>
<feature type="compositionally biased region" description="Basic residues" evidence="1">
    <location>
        <begin position="95"/>
        <end position="105"/>
    </location>
</feature>